<gene>
    <name evidence="2" type="ORF">SAMN04488564_102373</name>
</gene>
<proteinExistence type="predicted"/>
<dbReference type="EMBL" id="FOYL01000002">
    <property type="protein sequence ID" value="SFR03701.1"/>
    <property type="molecule type" value="Genomic_DNA"/>
</dbReference>
<feature type="compositionally biased region" description="Basic and acidic residues" evidence="1">
    <location>
        <begin position="212"/>
        <end position="237"/>
    </location>
</feature>
<evidence type="ECO:0000313" key="2">
    <source>
        <dbReference type="EMBL" id="SFR03701.1"/>
    </source>
</evidence>
<evidence type="ECO:0000256" key="1">
    <source>
        <dbReference type="SAM" id="MobiDB-lite"/>
    </source>
</evidence>
<keyword evidence="3" id="KW-1185">Reference proteome</keyword>
<evidence type="ECO:0000313" key="3">
    <source>
        <dbReference type="Proteomes" id="UP000198583"/>
    </source>
</evidence>
<accession>A0A1I6DEA5</accession>
<name>A0A1I6DEA5_9PSEU</name>
<reference evidence="3" key="1">
    <citation type="submission" date="2016-10" db="EMBL/GenBank/DDBJ databases">
        <authorList>
            <person name="Varghese N."/>
            <person name="Submissions S."/>
        </authorList>
    </citation>
    <scope>NUCLEOTIDE SEQUENCE [LARGE SCALE GENOMIC DNA]</scope>
    <source>
        <strain evidence="3">DSM 44232</strain>
    </source>
</reference>
<feature type="region of interest" description="Disordered" evidence="1">
    <location>
        <begin position="1"/>
        <end position="120"/>
    </location>
</feature>
<protein>
    <submittedName>
        <fullName evidence="2">Uncharacterized protein</fullName>
    </submittedName>
</protein>
<dbReference type="STRING" id="84724.SAMN04488564_102373"/>
<dbReference type="Proteomes" id="UP000198583">
    <property type="component" value="Unassembled WGS sequence"/>
</dbReference>
<feature type="region of interest" description="Disordered" evidence="1">
    <location>
        <begin position="173"/>
        <end position="237"/>
    </location>
</feature>
<sequence>MEPSREPVPATAGRPARCHPAAANARRPPTKVRRAVSPGGRQCKATTDEGLARGATRRPPSQGDHLRRSGARCHPAPALARRPPTKVRCAVPPGARPRKATTYEGPARGATRRPPSQSDHVRGLVWRCEASRVNLCRLGGGAPRSWRLGLYLEWAGCSPHGHGRALFSPAFSGRQASRQRLKVKPQSQPRTSSRPAEPPSQGDHPHGTRPTPLERDKRPQADPRESNRRMQRDTPPP</sequence>
<dbReference type="AlphaFoldDB" id="A0A1I6DEA5"/>
<organism evidence="2 3">
    <name type="scientific">Lentzea waywayandensis</name>
    <dbReference type="NCBI Taxonomy" id="84724"/>
    <lineage>
        <taxon>Bacteria</taxon>
        <taxon>Bacillati</taxon>
        <taxon>Actinomycetota</taxon>
        <taxon>Actinomycetes</taxon>
        <taxon>Pseudonocardiales</taxon>
        <taxon>Pseudonocardiaceae</taxon>
        <taxon>Lentzea</taxon>
    </lineage>
</organism>
<feature type="compositionally biased region" description="Polar residues" evidence="1">
    <location>
        <begin position="185"/>
        <end position="194"/>
    </location>
</feature>